<feature type="compositionally biased region" description="Polar residues" evidence="1">
    <location>
        <begin position="145"/>
        <end position="161"/>
    </location>
</feature>
<gene>
    <name evidence="3" type="ORF">EC957_003213</name>
</gene>
<feature type="compositionally biased region" description="Polar residues" evidence="1">
    <location>
        <begin position="173"/>
        <end position="182"/>
    </location>
</feature>
<comment type="caution">
    <text evidence="3">The sequence shown here is derived from an EMBL/GenBank/DDBJ whole genome shotgun (WGS) entry which is preliminary data.</text>
</comment>
<keyword evidence="2" id="KW-0812">Transmembrane</keyword>
<feature type="region of interest" description="Disordered" evidence="1">
    <location>
        <begin position="122"/>
        <end position="182"/>
    </location>
</feature>
<evidence type="ECO:0000313" key="3">
    <source>
        <dbReference type="EMBL" id="KAF9541311.1"/>
    </source>
</evidence>
<dbReference type="AlphaFoldDB" id="A0A9P6F445"/>
<evidence type="ECO:0000313" key="4">
    <source>
        <dbReference type="Proteomes" id="UP000723463"/>
    </source>
</evidence>
<evidence type="ECO:0000256" key="1">
    <source>
        <dbReference type="SAM" id="MobiDB-lite"/>
    </source>
</evidence>
<evidence type="ECO:0000256" key="2">
    <source>
        <dbReference type="SAM" id="Phobius"/>
    </source>
</evidence>
<reference evidence="3" key="1">
    <citation type="journal article" date="2020" name="Fungal Divers.">
        <title>Resolving the Mortierellaceae phylogeny through synthesis of multi-gene phylogenetics and phylogenomics.</title>
        <authorList>
            <person name="Vandepol N."/>
            <person name="Liber J."/>
            <person name="Desiro A."/>
            <person name="Na H."/>
            <person name="Kennedy M."/>
            <person name="Barry K."/>
            <person name="Grigoriev I.V."/>
            <person name="Miller A.N."/>
            <person name="O'Donnell K."/>
            <person name="Stajich J.E."/>
            <person name="Bonito G."/>
        </authorList>
    </citation>
    <scope>NUCLEOTIDE SEQUENCE</scope>
    <source>
        <strain evidence="3">NRRL 2591</strain>
    </source>
</reference>
<keyword evidence="2" id="KW-0472">Membrane</keyword>
<dbReference type="Proteomes" id="UP000723463">
    <property type="component" value="Unassembled WGS sequence"/>
</dbReference>
<dbReference type="EMBL" id="JAAAXW010000170">
    <property type="protein sequence ID" value="KAF9541311.1"/>
    <property type="molecule type" value="Genomic_DNA"/>
</dbReference>
<keyword evidence="4" id="KW-1185">Reference proteome</keyword>
<protein>
    <submittedName>
        <fullName evidence="3">Uncharacterized protein</fullName>
    </submittedName>
</protein>
<name>A0A9P6F445_9FUNG</name>
<sequence>MDQFLAAGEFAQRACAPIATPFVPNFVWAAVTDLLPAMLGIAILAIFGSKLELWEDLRERLFSKRYPDKVKIMMGDMPQDNHNKVYSNSSPPGSRNKVDLAHVDNPYGSQTNLTPIPKVSFQKTSNNTNGGSISKNQFPPGLEPWNSSAWTTPSIDDNSLQPYPRTISPPPMTNNTYSSMDSHTEFYNSEDLDAVPYSSLQSQTLSNATATVQPLYSRIQVIVKNHRGFDKEEESKNEVLGTDAEG</sequence>
<keyword evidence="2" id="KW-1133">Transmembrane helix</keyword>
<organism evidence="3 4">
    <name type="scientific">Mortierella hygrophila</name>
    <dbReference type="NCBI Taxonomy" id="979708"/>
    <lineage>
        <taxon>Eukaryota</taxon>
        <taxon>Fungi</taxon>
        <taxon>Fungi incertae sedis</taxon>
        <taxon>Mucoromycota</taxon>
        <taxon>Mortierellomycotina</taxon>
        <taxon>Mortierellomycetes</taxon>
        <taxon>Mortierellales</taxon>
        <taxon>Mortierellaceae</taxon>
        <taxon>Mortierella</taxon>
    </lineage>
</organism>
<feature type="transmembrane region" description="Helical" evidence="2">
    <location>
        <begin position="26"/>
        <end position="48"/>
    </location>
</feature>
<proteinExistence type="predicted"/>
<accession>A0A9P6F445</accession>
<feature type="compositionally biased region" description="Polar residues" evidence="1">
    <location>
        <begin position="122"/>
        <end position="137"/>
    </location>
</feature>